<feature type="domain" description="SpaA-like prealbumin fold" evidence="10">
    <location>
        <begin position="1014"/>
        <end position="1094"/>
    </location>
</feature>
<dbReference type="Pfam" id="PF17802">
    <property type="entry name" value="SpaA"/>
    <property type="match status" value="6"/>
</dbReference>
<dbReference type="PANTHER" id="PTHR36108:SF13">
    <property type="entry name" value="COLOSSIN-B-RELATED"/>
    <property type="match status" value="1"/>
</dbReference>
<feature type="domain" description="SpaA-like prealbumin fold" evidence="10">
    <location>
        <begin position="641"/>
        <end position="740"/>
    </location>
</feature>
<evidence type="ECO:0000259" key="10">
    <source>
        <dbReference type="Pfam" id="PF17802"/>
    </source>
</evidence>
<dbReference type="SUPFAM" id="SSF63817">
    <property type="entry name" value="Sortase"/>
    <property type="match status" value="1"/>
</dbReference>
<proteinExistence type="inferred from homology"/>
<keyword evidence="7" id="KW-0472">Membrane</keyword>
<feature type="region of interest" description="Disordered" evidence="6">
    <location>
        <begin position="1113"/>
        <end position="1145"/>
    </location>
</feature>
<accession>A0A3E3K447</accession>
<dbReference type="RefSeq" id="WP_117493301.1">
    <property type="nucleotide sequence ID" value="NZ_QVLX01000002.1"/>
</dbReference>
<dbReference type="PANTHER" id="PTHR36108">
    <property type="entry name" value="COLOSSIN-B-RELATED"/>
    <property type="match status" value="1"/>
</dbReference>
<comment type="caution">
    <text evidence="11">The sequence shown here is derived from an EMBL/GenBank/DDBJ whole genome shotgun (WGS) entry which is preliminary data.</text>
</comment>
<evidence type="ECO:0000256" key="3">
    <source>
        <dbReference type="ARBA" id="ARBA00022729"/>
    </source>
</evidence>
<feature type="compositionally biased region" description="Acidic residues" evidence="6">
    <location>
        <begin position="534"/>
        <end position="544"/>
    </location>
</feature>
<feature type="domain" description="SpaA-like prealbumin fold" evidence="10">
    <location>
        <begin position="1242"/>
        <end position="1328"/>
    </location>
</feature>
<keyword evidence="7" id="KW-1133">Transmembrane helix</keyword>
<feature type="transmembrane region" description="Helical" evidence="7">
    <location>
        <begin position="1362"/>
        <end position="1385"/>
    </location>
</feature>
<keyword evidence="12" id="KW-1185">Reference proteome</keyword>
<dbReference type="NCBIfam" id="TIGR03064">
    <property type="entry name" value="sortase_srtB"/>
    <property type="match status" value="1"/>
</dbReference>
<dbReference type="InterPro" id="IPR023365">
    <property type="entry name" value="Sortase_dom-sf"/>
</dbReference>
<gene>
    <name evidence="11" type="primary">srtB</name>
    <name evidence="11" type="ORF">DW016_04080</name>
</gene>
<keyword evidence="4 11" id="KW-0378">Hydrolase</keyword>
<dbReference type="EC" id="3.4.22.71" evidence="11"/>
<dbReference type="InterPro" id="IPR009835">
    <property type="entry name" value="SrtB"/>
</dbReference>
<evidence type="ECO:0000256" key="7">
    <source>
        <dbReference type="SAM" id="Phobius"/>
    </source>
</evidence>
<feature type="region of interest" description="Disordered" evidence="6">
    <location>
        <begin position="533"/>
        <end position="554"/>
    </location>
</feature>
<dbReference type="SUPFAM" id="SSF49478">
    <property type="entry name" value="Cna protein B-type domain"/>
    <property type="match status" value="1"/>
</dbReference>
<feature type="active site" description="Proton donor/acceptor" evidence="5">
    <location>
        <position position="1538"/>
    </location>
</feature>
<feature type="domain" description="SpaA-like prealbumin fold" evidence="10">
    <location>
        <begin position="437"/>
        <end position="500"/>
    </location>
</feature>
<keyword evidence="3 8" id="KW-0732">Signal</keyword>
<dbReference type="InterPro" id="IPR013783">
    <property type="entry name" value="Ig-like_fold"/>
</dbReference>
<evidence type="ECO:0000256" key="4">
    <source>
        <dbReference type="ARBA" id="ARBA00022801"/>
    </source>
</evidence>
<feature type="transmembrane region" description="Helical" evidence="7">
    <location>
        <begin position="1397"/>
        <end position="1419"/>
    </location>
</feature>
<dbReference type="InterPro" id="IPR013552">
    <property type="entry name" value="Thioester_dom"/>
</dbReference>
<evidence type="ECO:0000256" key="6">
    <source>
        <dbReference type="SAM" id="MobiDB-lite"/>
    </source>
</evidence>
<feature type="region of interest" description="Disordered" evidence="6">
    <location>
        <begin position="1441"/>
        <end position="1460"/>
    </location>
</feature>
<protein>
    <submittedName>
        <fullName evidence="11">SrtB family sortase</fullName>
        <ecNumber evidence="11">3.4.22.71</ecNumber>
    </submittedName>
</protein>
<evidence type="ECO:0000313" key="12">
    <source>
        <dbReference type="Proteomes" id="UP000261080"/>
    </source>
</evidence>
<dbReference type="CDD" id="cd05826">
    <property type="entry name" value="Sortase_B"/>
    <property type="match status" value="1"/>
</dbReference>
<feature type="domain" description="Thioester" evidence="9">
    <location>
        <begin position="100"/>
        <end position="216"/>
    </location>
</feature>
<feature type="domain" description="SpaA-like prealbumin fold" evidence="10">
    <location>
        <begin position="1149"/>
        <end position="1226"/>
    </location>
</feature>
<reference evidence="11 12" key="1">
    <citation type="submission" date="2018-08" db="EMBL/GenBank/DDBJ databases">
        <title>A genome reference for cultivated species of the human gut microbiota.</title>
        <authorList>
            <person name="Zou Y."/>
            <person name="Xue W."/>
            <person name="Luo G."/>
        </authorList>
    </citation>
    <scope>NUCLEOTIDE SEQUENCE [LARGE SCALE GENOMIC DNA]</scope>
    <source>
        <strain evidence="11 12">AF37-2AT</strain>
    </source>
</reference>
<evidence type="ECO:0000256" key="8">
    <source>
        <dbReference type="SAM" id="SignalP"/>
    </source>
</evidence>
<feature type="compositionally biased region" description="Acidic residues" evidence="6">
    <location>
        <begin position="1444"/>
        <end position="1455"/>
    </location>
</feature>
<dbReference type="EMBL" id="QVLX01000002">
    <property type="protein sequence ID" value="RGE88714.1"/>
    <property type="molecule type" value="Genomic_DNA"/>
</dbReference>
<feature type="domain" description="SpaA-like prealbumin fold" evidence="10">
    <location>
        <begin position="777"/>
        <end position="855"/>
    </location>
</feature>
<evidence type="ECO:0000313" key="11">
    <source>
        <dbReference type="EMBL" id="RGE88714.1"/>
    </source>
</evidence>
<dbReference type="Gene3D" id="2.60.40.10">
    <property type="entry name" value="Immunoglobulins"/>
    <property type="match status" value="8"/>
</dbReference>
<sequence>MEKTKMCRRGLKRLLAFLLSALCMLGVLPLSAFAMEPGQTASSWLGDQYVGSDGQHYYSPAPYTYLVYNSDGTMDVRTSSGGSAYRHYMLTVSDGTSHQVYCVESGIPYNTSDNTYTSESGTNSQYLNLLPSEARRGITLTAIYGWKPGASLPVSGINEDDYKMATQIILWEYQQQLRSDPYSRHGNGHASADQYYSVIAGRPAEKAYNWILEQVASHSTVPSFTSSSKDGAPELELKWDSEQRVYTLTVTDTNNLGIDLDLLSGSGVSVTRNGNQYTFTSKDMIMDPVTFEFRKDIPVANDMLIWGRPGYQTMMTGASDPVSFFVKIKTETYGTAKLVKTSEDGIVSGISFNISGTDLLGNEINENVTTGENGQIEKELLPGTYLVTEIPVDRYVTPASQYVTIESGQTSTVHFSNILKKFRVHVVKSDADTGTAQGDATLAGATYGIYNNGELVDTYTTDADGSFMTRYYVCGDAWTIREISPSTGYLLNETVYEVGASPSLYEIELNTAESQVTETVIYGNIQLVKHTDEMDPDVPEDENTGEPNEGVVERPEEGAVFEIYLKAAGSYDNAKESERDLLTTDSDGFAASKQLPYGHYTVHQVAGEEGKGFVPDFTVFISSNGETYSYILNNRTITARLKVEKCDAETGNIIPMTGTGFKIKDLSTGEFITQDVYYPNPETLDTFYVSDEGWLMLPEPLPVGNYELHEVAAPYGYVLSNEPVPFTIDGSEATVTVTQYNMPQKGQLTITKTGEVFASVQENDGLYQPVYEVRGLPGAVYDVIADEDIYTGDGTLRVAKDTVVATLTTGEDGTAVSEPQYLGRYRLEERQAPEGMVLDPTPIYTELTYAGQEVEIIQAAIGLYDERQKVEIDLLKSLETDETFGIGLGEEYKDISFGLYASEDLTALDGSVIPAGGLLEVVAVAPVEDAPSQYSAAFASDLPFGSFYVQERATNEAFVLSDQQYPVVFAYAGQETALVTVAVNDGEAISNEMIRGRIDGVKYGEDPEGGEDLTLEGALIGLFAPGTEEFTEENALLVTTSGENGAFSFEDVPFGHWIIKEIASPSALYSISPEQHHVYIGTDGQAVEIEIDNTLIHGTVQVIKTEAVDELKSIQEDGETPSESEAGETEENAADDTGEDSADNPFLHRLPGAVFELYEDTNGDKAFDEGDALIGELTETDEGFHEMSGLLAKGYFVKEKTAPEGHKLDPNAYYFEITTDGQVVVVENGESGRGFVNEAYRGNLKITKDSSDGRKDGFAFEVKSEDGTYCETFTSPEDGIILIEGLRVGKYTVTEVKNKASEDYIIPDGATVEIKADETAEVSFFNEKPEEETPETPDNPDSPATPSNPSKPVPQTGDDYNLYIWIGVLGAAVIGSGIALFLCAYKKKGQKASTGRRKAAAGALLICIAMAVGSGFMLAREIGQYKESADTYAGLSEYVTPAETDGENGDAEAPEETGASSVSLPTVDFESLLAQEPDVKAWLELPGTVIQYPVTQGEDNSYYLKHLYDGTANKVGCLFIDYENAEDFSDNNTIIYGHNMRDGSMFSTLVEYKAQAYYDEHPEMYLVTPGGGYVAEVFSAFVASPEESGNETSPWALEWKDSGAYTTWLSAMQERSVIETGVSVTSSDKVLTLSTCTNGGADRFIVMGRLVAVTE</sequence>
<dbReference type="GO" id="GO:0016787">
    <property type="term" value="F:hydrolase activity"/>
    <property type="evidence" value="ECO:0007669"/>
    <property type="project" value="UniProtKB-KW"/>
</dbReference>
<dbReference type="InterPro" id="IPR005754">
    <property type="entry name" value="Sortase"/>
</dbReference>
<dbReference type="OrthoDB" id="9804660at2"/>
<organism evidence="11 12">
    <name type="scientific">Sellimonas intestinalis</name>
    <dbReference type="NCBI Taxonomy" id="1653434"/>
    <lineage>
        <taxon>Bacteria</taxon>
        <taxon>Bacillati</taxon>
        <taxon>Bacillota</taxon>
        <taxon>Clostridia</taxon>
        <taxon>Lachnospirales</taxon>
        <taxon>Lachnospiraceae</taxon>
        <taxon>Sellimonas</taxon>
    </lineage>
</organism>
<dbReference type="InterPro" id="IPR041033">
    <property type="entry name" value="SpaA_PFL_dom_1"/>
</dbReference>
<feature type="compositionally biased region" description="Acidic residues" evidence="6">
    <location>
        <begin position="1116"/>
        <end position="1142"/>
    </location>
</feature>
<feature type="region of interest" description="Disordered" evidence="6">
    <location>
        <begin position="1325"/>
        <end position="1354"/>
    </location>
</feature>
<evidence type="ECO:0000256" key="5">
    <source>
        <dbReference type="PIRSR" id="PIRSR605754-1"/>
    </source>
</evidence>
<keyword evidence="7" id="KW-0812">Transmembrane</keyword>
<dbReference type="Proteomes" id="UP000261080">
    <property type="component" value="Unassembled WGS sequence"/>
</dbReference>
<dbReference type="Pfam" id="PF04203">
    <property type="entry name" value="Sortase"/>
    <property type="match status" value="1"/>
</dbReference>
<feature type="chain" id="PRO_5017694324" evidence="8">
    <location>
        <begin position="35"/>
        <end position="1655"/>
    </location>
</feature>
<dbReference type="Pfam" id="PF08341">
    <property type="entry name" value="TED"/>
    <property type="match status" value="1"/>
</dbReference>
<evidence type="ECO:0000256" key="2">
    <source>
        <dbReference type="ARBA" id="ARBA00022525"/>
    </source>
</evidence>
<feature type="active site" description="Acyl-thioester intermediate" evidence="5">
    <location>
        <position position="1636"/>
    </location>
</feature>
<comment type="similarity">
    <text evidence="1">Belongs to the serine-aspartate repeat-containing protein (SDr) family.</text>
</comment>
<evidence type="ECO:0000259" key="9">
    <source>
        <dbReference type="Pfam" id="PF08341"/>
    </source>
</evidence>
<name>A0A3E3K447_9FIRM</name>
<evidence type="ECO:0000256" key="1">
    <source>
        <dbReference type="ARBA" id="ARBA00007257"/>
    </source>
</evidence>
<keyword evidence="2" id="KW-0964">Secreted</keyword>
<feature type="signal peptide" evidence="8">
    <location>
        <begin position="1"/>
        <end position="34"/>
    </location>
</feature>
<dbReference type="Gene3D" id="2.40.260.10">
    <property type="entry name" value="Sortase"/>
    <property type="match status" value="1"/>
</dbReference>